<protein>
    <submittedName>
        <fullName evidence="6">Sugar (Pentulose or hexulose) kinase</fullName>
    </submittedName>
</protein>
<dbReference type="InterPro" id="IPR043129">
    <property type="entry name" value="ATPase_NBD"/>
</dbReference>
<evidence type="ECO:0000256" key="3">
    <source>
        <dbReference type="ARBA" id="ARBA00022777"/>
    </source>
</evidence>
<evidence type="ECO:0000259" key="5">
    <source>
        <dbReference type="Pfam" id="PF02782"/>
    </source>
</evidence>
<dbReference type="SUPFAM" id="SSF53067">
    <property type="entry name" value="Actin-like ATPase domain"/>
    <property type="match status" value="2"/>
</dbReference>
<name>A0A1T4YGM4_9CLOT</name>
<comment type="similarity">
    <text evidence="1">Belongs to the FGGY kinase family.</text>
</comment>
<feature type="domain" description="Carbohydrate kinase FGGY C-terminal" evidence="5">
    <location>
        <begin position="264"/>
        <end position="455"/>
    </location>
</feature>
<accession>A0A1T4YGM4</accession>
<dbReference type="InterPro" id="IPR018484">
    <property type="entry name" value="FGGY_N"/>
</dbReference>
<dbReference type="RefSeq" id="WP_078697886.1">
    <property type="nucleotide sequence ID" value="NZ_FUYH01000050.1"/>
</dbReference>
<keyword evidence="7" id="KW-1185">Reference proteome</keyword>
<keyword evidence="3 6" id="KW-0418">Kinase</keyword>
<dbReference type="Pfam" id="PF02782">
    <property type="entry name" value="FGGY_C"/>
    <property type="match status" value="1"/>
</dbReference>
<dbReference type="OrthoDB" id="9805576at2"/>
<dbReference type="EMBL" id="FUYH01000050">
    <property type="protein sequence ID" value="SKB00800.1"/>
    <property type="molecule type" value="Genomic_DNA"/>
</dbReference>
<keyword evidence="2" id="KW-0808">Transferase</keyword>
<dbReference type="PANTHER" id="PTHR43095">
    <property type="entry name" value="SUGAR KINASE"/>
    <property type="match status" value="1"/>
</dbReference>
<reference evidence="7" key="1">
    <citation type="submission" date="2017-02" db="EMBL/GenBank/DDBJ databases">
        <authorList>
            <person name="Varghese N."/>
            <person name="Submissions S."/>
        </authorList>
    </citation>
    <scope>NUCLEOTIDE SEQUENCE [LARGE SCALE GENOMIC DNA]</scope>
    <source>
        <strain evidence="7">USBA 833</strain>
    </source>
</reference>
<gene>
    <name evidence="6" type="ORF">SAMN05443428_1501</name>
</gene>
<organism evidence="6 7">
    <name type="scientific">Caloramator quimbayensis</name>
    <dbReference type="NCBI Taxonomy" id="1147123"/>
    <lineage>
        <taxon>Bacteria</taxon>
        <taxon>Bacillati</taxon>
        <taxon>Bacillota</taxon>
        <taxon>Clostridia</taxon>
        <taxon>Eubacteriales</taxon>
        <taxon>Clostridiaceae</taxon>
        <taxon>Caloramator</taxon>
    </lineage>
</organism>
<dbReference type="AlphaFoldDB" id="A0A1T4YGM4"/>
<evidence type="ECO:0000313" key="6">
    <source>
        <dbReference type="EMBL" id="SKB00800.1"/>
    </source>
</evidence>
<dbReference type="InterPro" id="IPR018485">
    <property type="entry name" value="FGGY_C"/>
</dbReference>
<dbReference type="Proteomes" id="UP000190105">
    <property type="component" value="Unassembled WGS sequence"/>
</dbReference>
<dbReference type="InterPro" id="IPR050406">
    <property type="entry name" value="FGGY_Carb_Kinase"/>
</dbReference>
<evidence type="ECO:0000313" key="7">
    <source>
        <dbReference type="Proteomes" id="UP000190105"/>
    </source>
</evidence>
<dbReference type="STRING" id="1147123.SAMN05443428_1501"/>
<dbReference type="Pfam" id="PF00370">
    <property type="entry name" value="FGGY_N"/>
    <property type="match status" value="1"/>
</dbReference>
<sequence>MCDRFVLAIDCGTQSIRALLFDEKGNLTEKGKVEFEPYFSNNPGWAEQDANLYWDSLCRACNILREKKPKEFEKIIGITLTTMRDTVVNVDENGNALRPAILWLDQRMAKCEKPMAFYENLAFSAIGMRSAVEISRRKGKANWIIENQRDIWEKTYKYLMISGYLTFKLTGKMIDSVGCQIGHIPFDYKNLSWPKSPLSYRWHMFGVDINRLPDIVNPGEILGYVTREASVLTGIKEGTVMIASASDKGCETLGCGCIDTESACISFGTTATVQTTSDKYIEPISFMPSYPAAIPNKFNPEIQVYRGYWMISWFKKEFAAREMIEAKEKGVSPESLLNERLNEIPPGSQGLVLQPYWSPGLKMPKAKGAMIGFGDVHTRAHIYRAIIEGINYALLDGIEKIEKKSGSKIKQIMVCGGGSQSDAICQITADMMGRPVLKGQTYEMSGLGAAINGFVGLKIYKNYDEAVKNMVHYGKIFEPDENNMKIYKELYNRVYKKIYPKLKEIYDEIQKITMYPEIW</sequence>
<dbReference type="InterPro" id="IPR000577">
    <property type="entry name" value="Carb_kinase_FGGY"/>
</dbReference>
<evidence type="ECO:0000256" key="2">
    <source>
        <dbReference type="ARBA" id="ARBA00022679"/>
    </source>
</evidence>
<proteinExistence type="inferred from homology"/>
<dbReference type="GO" id="GO:0005975">
    <property type="term" value="P:carbohydrate metabolic process"/>
    <property type="evidence" value="ECO:0007669"/>
    <property type="project" value="InterPro"/>
</dbReference>
<dbReference type="CDD" id="cd07779">
    <property type="entry name" value="ASKHA_NBD_FGGY_YgcE-like"/>
    <property type="match status" value="1"/>
</dbReference>
<dbReference type="GO" id="GO:0016301">
    <property type="term" value="F:kinase activity"/>
    <property type="evidence" value="ECO:0007669"/>
    <property type="project" value="UniProtKB-KW"/>
</dbReference>
<feature type="domain" description="Carbohydrate kinase FGGY N-terminal" evidence="4">
    <location>
        <begin position="6"/>
        <end position="253"/>
    </location>
</feature>
<dbReference type="PIRSF" id="PIRSF000538">
    <property type="entry name" value="GlpK"/>
    <property type="match status" value="1"/>
</dbReference>
<evidence type="ECO:0000259" key="4">
    <source>
        <dbReference type="Pfam" id="PF00370"/>
    </source>
</evidence>
<dbReference type="PANTHER" id="PTHR43095:SF5">
    <property type="entry name" value="XYLULOSE KINASE"/>
    <property type="match status" value="1"/>
</dbReference>
<evidence type="ECO:0000256" key="1">
    <source>
        <dbReference type="ARBA" id="ARBA00009156"/>
    </source>
</evidence>
<dbReference type="Gene3D" id="3.30.420.40">
    <property type="match status" value="2"/>
</dbReference>